<organism evidence="3 4">
    <name type="scientific">Malassezia nana</name>
    <dbReference type="NCBI Taxonomy" id="180528"/>
    <lineage>
        <taxon>Eukaryota</taxon>
        <taxon>Fungi</taxon>
        <taxon>Dikarya</taxon>
        <taxon>Basidiomycota</taxon>
        <taxon>Ustilaginomycotina</taxon>
        <taxon>Malasseziomycetes</taxon>
        <taxon>Malasseziales</taxon>
        <taxon>Malasseziaceae</taxon>
        <taxon>Malassezia</taxon>
    </lineage>
</organism>
<feature type="coiled-coil region" evidence="1">
    <location>
        <begin position="328"/>
        <end position="407"/>
    </location>
</feature>
<feature type="region of interest" description="Disordered" evidence="2">
    <location>
        <begin position="548"/>
        <end position="571"/>
    </location>
</feature>
<feature type="region of interest" description="Disordered" evidence="2">
    <location>
        <begin position="106"/>
        <end position="126"/>
    </location>
</feature>
<keyword evidence="4" id="KW-1185">Reference proteome</keyword>
<keyword evidence="1" id="KW-0175">Coiled coil</keyword>
<proteinExistence type="predicted"/>
<name>A0AAF0ETM6_9BASI</name>
<dbReference type="AlphaFoldDB" id="A0AAF0ETM6"/>
<evidence type="ECO:0000313" key="3">
    <source>
        <dbReference type="EMBL" id="WFD28591.1"/>
    </source>
</evidence>
<dbReference type="EMBL" id="CP119898">
    <property type="protein sequence ID" value="WFD28591.1"/>
    <property type="molecule type" value="Genomic_DNA"/>
</dbReference>
<dbReference type="Gene3D" id="1.10.287.1490">
    <property type="match status" value="1"/>
</dbReference>
<gene>
    <name evidence="3" type="ORF">MNAN1_003604</name>
</gene>
<dbReference type="SUPFAM" id="SSF57997">
    <property type="entry name" value="Tropomyosin"/>
    <property type="match status" value="1"/>
</dbReference>
<sequence>MLPGADGLHANMWVMDALHTLQSSIYPRLVGEPLLVSPPVPDHLGEALEHMIVLLHECDDLLEFKQAEHDCCALHDVPHTQEAQDLENFMFNYKLAVEAVRTLQREQTSVQDPDETMVDDLEPKSEKHAAWEEKSAELERVHAEQMASLQETHMQELARVAEEHRSSNEELFTNHAAELAQAYKTHAKELDDLRANYEAAQAAASQSFQKRWAESQVARGQLESHHAAQIQCHERAHAETWERTRLLRSAVEDLGSVVDHNASQLAAMQQRIDAHEAYVCQLEKAHRDALNAHASLHSAHNTLSSEHNRTEKRLSELQFAMSERDTTIAQIQTRMAEAQATLQVRESELAKKSSRLADVETQLVELQSELERSTQDQTNVDQILQQLAASEAHVADLQKQLKSLELVKAERAQWAGEMHELQKLLSMYKTSASHAEQEQERVKETMEKMQVEYFVMQQALEERDAEVHALKESKRRYAEQIRTERAENAAKRDVHQQTASLEQRVADLELELSAKASEIEEADTRMLLVMKENKRLVAQMKALRNETKRALQDVTNSQPTGASPDKRDALLPNRLTRLRPMS</sequence>
<evidence type="ECO:0000256" key="1">
    <source>
        <dbReference type="SAM" id="Coils"/>
    </source>
</evidence>
<protein>
    <submittedName>
        <fullName evidence="3">Uncharacterized protein</fullName>
    </submittedName>
</protein>
<evidence type="ECO:0000313" key="4">
    <source>
        <dbReference type="Proteomes" id="UP001213623"/>
    </source>
</evidence>
<evidence type="ECO:0000256" key="2">
    <source>
        <dbReference type="SAM" id="MobiDB-lite"/>
    </source>
</evidence>
<dbReference type="Proteomes" id="UP001213623">
    <property type="component" value="Chromosome 7"/>
</dbReference>
<accession>A0AAF0ETM6</accession>
<feature type="coiled-coil region" evidence="1">
    <location>
        <begin position="176"/>
        <end position="210"/>
    </location>
</feature>
<reference evidence="3" key="1">
    <citation type="submission" date="2023-03" db="EMBL/GenBank/DDBJ databases">
        <title>Mating type loci evolution in Malassezia.</title>
        <authorList>
            <person name="Coelho M.A."/>
        </authorList>
    </citation>
    <scope>NUCLEOTIDE SEQUENCE</scope>
    <source>
        <strain evidence="3">CBS 9557</strain>
    </source>
</reference>